<evidence type="ECO:0000313" key="3">
    <source>
        <dbReference type="Proteomes" id="UP000436088"/>
    </source>
</evidence>
<sequence>MQSMAYQSLASTGIGKSNHSEFTKAHSTSYTGFAESHRFPKVLQGQEICSWRSPTHKADRDLGVWAKANLGYTSFNMNQAPNSSCYPLASKGLRNMYFPFTEFYKVGQEPTMYSYASTLPRGNVLFDDSSIKPGVIMDCLNKLNDHKPMENINSPAFKRNLRNQQDDCCKGNVAGCKLFGFSLTAESPTPNSKNSGKRSCTKVHKQGSLVGRSIDLSRLDGYEDLTTELERLFSMEGLLSDTDKGWRVLYTDSENDVMVVGDDPWQEFCNVVSQIHIYTQEEEEKMSLGMGSDDTQSCLEEAAMIMEASKSSSVGLPDCSPPVTRE</sequence>
<dbReference type="InterPro" id="IPR053793">
    <property type="entry name" value="PB1-like"/>
</dbReference>
<comment type="caution">
    <text evidence="2">The sequence shown here is derived from an EMBL/GenBank/DDBJ whole genome shotgun (WGS) entry which is preliminary data.</text>
</comment>
<accession>A0A6A2WE39</accession>
<dbReference type="EMBL" id="VEPZ02001762">
    <property type="protein sequence ID" value="KAE8656712.1"/>
    <property type="molecule type" value="Genomic_DNA"/>
</dbReference>
<organism evidence="2 3">
    <name type="scientific">Hibiscus syriacus</name>
    <name type="common">Rose of Sharon</name>
    <dbReference type="NCBI Taxonomy" id="106335"/>
    <lineage>
        <taxon>Eukaryota</taxon>
        <taxon>Viridiplantae</taxon>
        <taxon>Streptophyta</taxon>
        <taxon>Embryophyta</taxon>
        <taxon>Tracheophyta</taxon>
        <taxon>Spermatophyta</taxon>
        <taxon>Magnoliopsida</taxon>
        <taxon>eudicotyledons</taxon>
        <taxon>Gunneridae</taxon>
        <taxon>Pentapetalae</taxon>
        <taxon>rosids</taxon>
        <taxon>malvids</taxon>
        <taxon>Malvales</taxon>
        <taxon>Malvaceae</taxon>
        <taxon>Malvoideae</taxon>
        <taxon>Hibiscus</taxon>
    </lineage>
</organism>
<dbReference type="AlphaFoldDB" id="A0A6A2WE39"/>
<dbReference type="PANTHER" id="PTHR31384">
    <property type="entry name" value="AUXIN RESPONSE FACTOR 4-RELATED"/>
    <property type="match status" value="1"/>
</dbReference>
<dbReference type="PANTHER" id="PTHR31384:SF102">
    <property type="entry name" value="AUXIN RESPONSE FACTOR 4"/>
    <property type="match status" value="1"/>
</dbReference>
<dbReference type="GO" id="GO:0006355">
    <property type="term" value="P:regulation of DNA-templated transcription"/>
    <property type="evidence" value="ECO:0007669"/>
    <property type="project" value="InterPro"/>
</dbReference>
<dbReference type="PROSITE" id="PS51745">
    <property type="entry name" value="PB1"/>
    <property type="match status" value="1"/>
</dbReference>
<protein>
    <submittedName>
        <fullName evidence="2">Auxin response factor 4 isoform 2</fullName>
    </submittedName>
</protein>
<evidence type="ECO:0000313" key="2">
    <source>
        <dbReference type="EMBL" id="KAE8656712.1"/>
    </source>
</evidence>
<dbReference type="FunFam" id="3.10.20.90:FF:000047">
    <property type="entry name" value="Auxin response factor"/>
    <property type="match status" value="1"/>
</dbReference>
<dbReference type="SUPFAM" id="SSF54277">
    <property type="entry name" value="CAD &amp; PB1 domains"/>
    <property type="match status" value="1"/>
</dbReference>
<reference evidence="2" key="1">
    <citation type="submission" date="2019-09" db="EMBL/GenBank/DDBJ databases">
        <title>Draft genome information of white flower Hibiscus syriacus.</title>
        <authorList>
            <person name="Kim Y.-M."/>
        </authorList>
    </citation>
    <scope>NUCLEOTIDE SEQUENCE [LARGE SCALE GENOMIC DNA]</scope>
    <source>
        <strain evidence="2">YM2019G1</strain>
    </source>
</reference>
<evidence type="ECO:0000259" key="1">
    <source>
        <dbReference type="PROSITE" id="PS51745"/>
    </source>
</evidence>
<name>A0A6A2WE39_HIBSY</name>
<proteinExistence type="predicted"/>
<dbReference type="GO" id="GO:0003677">
    <property type="term" value="F:DNA binding"/>
    <property type="evidence" value="ECO:0007669"/>
    <property type="project" value="InterPro"/>
</dbReference>
<dbReference type="Proteomes" id="UP000436088">
    <property type="component" value="Unassembled WGS sequence"/>
</dbReference>
<gene>
    <name evidence="2" type="ORF">F3Y22_tig00116997pilonHSYRG00214</name>
</gene>
<feature type="domain" description="PB1" evidence="1">
    <location>
        <begin position="198"/>
        <end position="282"/>
    </location>
</feature>
<dbReference type="InterPro" id="IPR044835">
    <property type="entry name" value="ARF_plant"/>
</dbReference>
<keyword evidence="3" id="KW-1185">Reference proteome</keyword>
<dbReference type="Gene3D" id="3.10.20.90">
    <property type="entry name" value="Phosphatidylinositol 3-kinase Catalytic Subunit, Chain A, domain 1"/>
    <property type="match status" value="1"/>
</dbReference>
<dbReference type="GO" id="GO:0009725">
    <property type="term" value="P:response to hormone"/>
    <property type="evidence" value="ECO:0007669"/>
    <property type="project" value="InterPro"/>
</dbReference>